<gene>
    <name evidence="1" type="ORF">ACI1P1_25840</name>
</gene>
<protein>
    <submittedName>
        <fullName evidence="1">Uncharacterized protein</fullName>
    </submittedName>
</protein>
<sequence length="152" mass="16818">MPSSNNHTQDLVKLSQWDALLLESLKGHGWSDDELLRRVREGDVPEDTSDFKFNYQNLLDTAAADFATVEAAVRQGYRIKFNTLRGLSNWMRLALSAEPEVVAEPGQEAILVTLSPEQHSGLLSAISYGWTVTETGTAAGGSHYRIEPMARL</sequence>
<name>A0ACC7P6Y3_9BACL</name>
<organism evidence="1 2">
    <name type="scientific">Paenibacillus mesotrionivorans</name>
    <dbReference type="NCBI Taxonomy" id="3160968"/>
    <lineage>
        <taxon>Bacteria</taxon>
        <taxon>Bacillati</taxon>
        <taxon>Bacillota</taxon>
        <taxon>Bacilli</taxon>
        <taxon>Bacillales</taxon>
        <taxon>Paenibacillaceae</taxon>
        <taxon>Paenibacillus</taxon>
    </lineage>
</organism>
<dbReference type="Proteomes" id="UP001631969">
    <property type="component" value="Unassembled WGS sequence"/>
</dbReference>
<reference evidence="1" key="1">
    <citation type="submission" date="2024-12" db="EMBL/GenBank/DDBJ databases">
        <authorList>
            <person name="Wu N."/>
        </authorList>
    </citation>
    <scope>NUCLEOTIDE SEQUENCE</scope>
    <source>
        <strain evidence="1">P15</strain>
    </source>
</reference>
<dbReference type="EMBL" id="JBJURJ010000021">
    <property type="protein sequence ID" value="MFM9331726.1"/>
    <property type="molecule type" value="Genomic_DNA"/>
</dbReference>
<evidence type="ECO:0000313" key="2">
    <source>
        <dbReference type="Proteomes" id="UP001631969"/>
    </source>
</evidence>
<comment type="caution">
    <text evidence="1">The sequence shown here is derived from an EMBL/GenBank/DDBJ whole genome shotgun (WGS) entry which is preliminary data.</text>
</comment>
<accession>A0ACC7P6Y3</accession>
<proteinExistence type="predicted"/>
<evidence type="ECO:0000313" key="1">
    <source>
        <dbReference type="EMBL" id="MFM9331726.1"/>
    </source>
</evidence>
<keyword evidence="2" id="KW-1185">Reference proteome</keyword>